<dbReference type="PANTHER" id="PTHR43322:SF5">
    <property type="entry name" value="1-DEOXY-D-XYLULOSE-5-PHOSPHATE SYNTHASE, CHLOROPLASTIC"/>
    <property type="match status" value="1"/>
</dbReference>
<dbReference type="GO" id="GO:0009228">
    <property type="term" value="P:thiamine biosynthetic process"/>
    <property type="evidence" value="ECO:0007669"/>
    <property type="project" value="UniProtKB-UniRule"/>
</dbReference>
<comment type="subunit">
    <text evidence="3 10">Homodimer.</text>
</comment>
<evidence type="ECO:0000313" key="12">
    <source>
        <dbReference type="EMBL" id="ARU62227.1"/>
    </source>
</evidence>
<dbReference type="GO" id="GO:0008661">
    <property type="term" value="F:1-deoxy-D-xylulose-5-phosphate synthase activity"/>
    <property type="evidence" value="ECO:0007669"/>
    <property type="project" value="UniProtKB-UniRule"/>
</dbReference>
<dbReference type="KEGG" id="tum:CBW65_15350"/>
<proteinExistence type="inferred from homology"/>
<comment type="cofactor">
    <cofactor evidence="10">
        <name>thiamine diphosphate</name>
        <dbReference type="ChEBI" id="CHEBI:58937"/>
    </cofactor>
    <text evidence="10">Binds 1 thiamine pyrophosphate per subunit.</text>
</comment>
<dbReference type="CDD" id="cd07033">
    <property type="entry name" value="TPP_PYR_DXS_TK_like"/>
    <property type="match status" value="1"/>
</dbReference>
<evidence type="ECO:0000256" key="5">
    <source>
        <dbReference type="ARBA" id="ARBA00022723"/>
    </source>
</evidence>
<evidence type="ECO:0000256" key="7">
    <source>
        <dbReference type="ARBA" id="ARBA00022977"/>
    </source>
</evidence>
<feature type="domain" description="Transketolase-like pyrimidine-binding" evidence="11">
    <location>
        <begin position="317"/>
        <end position="482"/>
    </location>
</feature>
<feature type="binding site" evidence="10">
    <location>
        <begin position="113"/>
        <end position="115"/>
    </location>
    <ligand>
        <name>thiamine diphosphate</name>
        <dbReference type="ChEBI" id="CHEBI:58937"/>
    </ligand>
</feature>
<comment type="function">
    <text evidence="10">Catalyzes the acyloin condensation reaction between C atoms 2 and 3 of pyruvate and glyceraldehyde 3-phosphate to yield 1-deoxy-D-xylulose-5-phosphate (DXP).</text>
</comment>
<comment type="cofactor">
    <cofactor evidence="10">
        <name>Mg(2+)</name>
        <dbReference type="ChEBI" id="CHEBI:18420"/>
    </cofactor>
    <text evidence="10">Binds 1 Mg(2+) ion per subunit.</text>
</comment>
<dbReference type="GO" id="GO:0000287">
    <property type="term" value="F:magnesium ion binding"/>
    <property type="evidence" value="ECO:0007669"/>
    <property type="project" value="UniProtKB-UniRule"/>
</dbReference>
<dbReference type="NCBIfam" id="NF003933">
    <property type="entry name" value="PRK05444.2-2"/>
    <property type="match status" value="1"/>
</dbReference>
<comment type="similarity">
    <text evidence="2 10">Belongs to the transketolase family. DXPS subfamily.</text>
</comment>
<dbReference type="Pfam" id="PF02780">
    <property type="entry name" value="Transketolase_C"/>
    <property type="match status" value="1"/>
</dbReference>
<evidence type="ECO:0000256" key="2">
    <source>
        <dbReference type="ARBA" id="ARBA00011081"/>
    </source>
</evidence>
<keyword evidence="8 10" id="KW-0786">Thiamine pyrophosphate</keyword>
<dbReference type="HAMAP" id="MF_00315">
    <property type="entry name" value="DXP_synth"/>
    <property type="match status" value="1"/>
</dbReference>
<dbReference type="GO" id="GO:0019288">
    <property type="term" value="P:isopentenyl diphosphate biosynthetic process, methylerythritol 4-phosphate pathway"/>
    <property type="evidence" value="ECO:0007669"/>
    <property type="project" value="TreeGrafter"/>
</dbReference>
<dbReference type="NCBIfam" id="TIGR00204">
    <property type="entry name" value="dxs"/>
    <property type="match status" value="1"/>
</dbReference>
<keyword evidence="4 10" id="KW-0808">Transferase</keyword>
<feature type="binding site" evidence="10">
    <location>
        <position position="368"/>
    </location>
    <ligand>
        <name>thiamine diphosphate</name>
        <dbReference type="ChEBI" id="CHEBI:58937"/>
    </ligand>
</feature>
<dbReference type="UniPathway" id="UPA00064">
    <property type="reaction ID" value="UER00091"/>
</dbReference>
<reference evidence="13" key="1">
    <citation type="submission" date="2017-05" db="EMBL/GenBank/DDBJ databases">
        <authorList>
            <person name="Sung H."/>
        </authorList>
    </citation>
    <scope>NUCLEOTIDE SEQUENCE [LARGE SCALE GENOMIC DNA]</scope>
    <source>
        <strain evidence="13">AR23208</strain>
    </source>
</reference>
<dbReference type="GO" id="GO:0016114">
    <property type="term" value="P:terpenoid biosynthetic process"/>
    <property type="evidence" value="ECO:0007669"/>
    <property type="project" value="UniProtKB-UniRule"/>
</dbReference>
<gene>
    <name evidence="10" type="primary">dxs</name>
    <name evidence="12" type="ORF">CBW65_15350</name>
</gene>
<dbReference type="PROSITE" id="PS00802">
    <property type="entry name" value="TRANSKETOLASE_2"/>
    <property type="match status" value="1"/>
</dbReference>
<dbReference type="EMBL" id="CP021434">
    <property type="protein sequence ID" value="ARU62227.1"/>
    <property type="molecule type" value="Genomic_DNA"/>
</dbReference>
<dbReference type="FunFam" id="3.40.50.920:FF:000002">
    <property type="entry name" value="1-deoxy-D-xylulose-5-phosphate synthase"/>
    <property type="match status" value="1"/>
</dbReference>
<evidence type="ECO:0000256" key="10">
    <source>
        <dbReference type="HAMAP-Rule" id="MF_00315"/>
    </source>
</evidence>
<dbReference type="FunFam" id="3.40.50.970:FF:000030">
    <property type="entry name" value="1-deoxy-D-xylulose-5-phosphate synthase"/>
    <property type="match status" value="1"/>
</dbReference>
<dbReference type="RefSeq" id="WP_087457591.1">
    <property type="nucleotide sequence ID" value="NZ_CP021434.1"/>
</dbReference>
<name>A0A1Y0IP15_9BACL</name>
<evidence type="ECO:0000256" key="8">
    <source>
        <dbReference type="ARBA" id="ARBA00023052"/>
    </source>
</evidence>
<dbReference type="SUPFAM" id="SSF52922">
    <property type="entry name" value="TK C-terminal domain-like"/>
    <property type="match status" value="1"/>
</dbReference>
<comment type="pathway">
    <text evidence="1 10">Metabolic intermediate biosynthesis; 1-deoxy-D-xylulose 5-phosphate biosynthesis; 1-deoxy-D-xylulose 5-phosphate from D-glyceraldehyde 3-phosphate and pyruvate: step 1/1.</text>
</comment>
<dbReference type="CDD" id="cd02007">
    <property type="entry name" value="TPP_DXS"/>
    <property type="match status" value="1"/>
</dbReference>
<evidence type="ECO:0000256" key="1">
    <source>
        <dbReference type="ARBA" id="ARBA00004980"/>
    </source>
</evidence>
<dbReference type="GO" id="GO:0030976">
    <property type="term" value="F:thiamine pyrophosphate binding"/>
    <property type="evidence" value="ECO:0007669"/>
    <property type="project" value="UniProtKB-UniRule"/>
</dbReference>
<accession>A0A1Y0IP15</accession>
<feature type="binding site" evidence="10">
    <location>
        <position position="173"/>
    </location>
    <ligand>
        <name>thiamine diphosphate</name>
        <dbReference type="ChEBI" id="CHEBI:58937"/>
    </ligand>
</feature>
<dbReference type="Pfam" id="PF13292">
    <property type="entry name" value="DXP_synthase_N"/>
    <property type="match status" value="1"/>
</dbReference>
<dbReference type="InterPro" id="IPR029061">
    <property type="entry name" value="THDP-binding"/>
</dbReference>
<evidence type="ECO:0000256" key="9">
    <source>
        <dbReference type="ARBA" id="ARBA00023229"/>
    </source>
</evidence>
<comment type="catalytic activity">
    <reaction evidence="10">
        <text>D-glyceraldehyde 3-phosphate + pyruvate + H(+) = 1-deoxy-D-xylulose 5-phosphate + CO2</text>
        <dbReference type="Rhea" id="RHEA:12605"/>
        <dbReference type="ChEBI" id="CHEBI:15361"/>
        <dbReference type="ChEBI" id="CHEBI:15378"/>
        <dbReference type="ChEBI" id="CHEBI:16526"/>
        <dbReference type="ChEBI" id="CHEBI:57792"/>
        <dbReference type="ChEBI" id="CHEBI:59776"/>
        <dbReference type="EC" id="2.2.1.7"/>
    </reaction>
</comment>
<dbReference type="InterPro" id="IPR005475">
    <property type="entry name" value="Transketolase-like_Pyr-bd"/>
</dbReference>
<evidence type="ECO:0000256" key="4">
    <source>
        <dbReference type="ARBA" id="ARBA00022679"/>
    </source>
</evidence>
<keyword evidence="7 10" id="KW-0784">Thiamine biosynthesis</keyword>
<dbReference type="InterPro" id="IPR049557">
    <property type="entry name" value="Transketolase_CS"/>
</dbReference>
<feature type="binding site" evidence="10">
    <location>
        <position position="144"/>
    </location>
    <ligand>
        <name>Mg(2+)</name>
        <dbReference type="ChEBI" id="CHEBI:18420"/>
    </ligand>
</feature>
<organism evidence="12 13">
    <name type="scientific">Tumebacillus avium</name>
    <dbReference type="NCBI Taxonomy" id="1903704"/>
    <lineage>
        <taxon>Bacteria</taxon>
        <taxon>Bacillati</taxon>
        <taxon>Bacillota</taxon>
        <taxon>Bacilli</taxon>
        <taxon>Bacillales</taxon>
        <taxon>Alicyclobacillaceae</taxon>
        <taxon>Tumebacillus</taxon>
    </lineage>
</organism>
<dbReference type="AlphaFoldDB" id="A0A1Y0IP15"/>
<keyword evidence="13" id="KW-1185">Reference proteome</keyword>
<evidence type="ECO:0000259" key="11">
    <source>
        <dbReference type="SMART" id="SM00861"/>
    </source>
</evidence>
<feature type="binding site" evidence="10">
    <location>
        <position position="72"/>
    </location>
    <ligand>
        <name>thiamine diphosphate</name>
        <dbReference type="ChEBI" id="CHEBI:58937"/>
    </ligand>
</feature>
<dbReference type="InterPro" id="IPR033248">
    <property type="entry name" value="Transketolase_C"/>
</dbReference>
<evidence type="ECO:0000256" key="6">
    <source>
        <dbReference type="ARBA" id="ARBA00022842"/>
    </source>
</evidence>
<sequence>MLLDKVNCPSDIKQLSVEQLGILAEEIRHFLIENLATTGGHFGSNLGVVELTLALHQVYNSPVDKIIWDVGHQAYVHKILTGRKHLFPTLRKYKGMSGFPKRGESEHDMFDVGHSSTSISAALGYAIGRDLKKENSKVVAVIGDGAMTGGMAFEALNHAGHVKSDMVVVLNDNEMSIATNVGAITNYLTKLRVDPHYSSFKKDIANVLHKIGNVGDKTEKYLKRLRDSFKTLLVPGMLFEEFGFTYMGPIDGHDLATLKKYLEQAKNTKGPVLLHVVTQKGKGYAVAADAPDKMHSVSVGFNAKPGNAPKVIKPAAPTYTKVFGDTLIKLARQNQDIVGITPAMPIGSGMIKYAEEFPDRFFDVGIAEQHAGTFAAGLACSGKRPVLAIYSTFLQRAYDQVIHDICIQNLPVTIAIDRAGLVGEDGETHQGAFDISFLRCIPNIKIMMPKDENELQHMLYTASVHGDGPVAVRYPRGTGYGVKMDEEFKVMEIGKSETVREGKDAAILALGPMVHVAENAAELLAADGVEARVVNMRYAKPLDEELLLELAERGTPIITIEEAAIAGGLGSAILEFYAKRRITGVELFPMGLPDLFVEHGSPQQLLDSVGLNATTLADYVKTMVPLKQKRA</sequence>
<dbReference type="Gene3D" id="3.40.50.920">
    <property type="match status" value="1"/>
</dbReference>
<feature type="binding site" evidence="10">
    <location>
        <position position="284"/>
    </location>
    <ligand>
        <name>thiamine diphosphate</name>
        <dbReference type="ChEBI" id="CHEBI:58937"/>
    </ligand>
</feature>
<protein>
    <recommendedName>
        <fullName evidence="10">1-deoxy-D-xylulose-5-phosphate synthase</fullName>
        <ecNumber evidence="10">2.2.1.7</ecNumber>
    </recommendedName>
    <alternativeName>
        <fullName evidence="10">1-deoxyxylulose-5-phosphate synthase</fullName>
        <shortName evidence="10">DXP synthase</shortName>
        <shortName evidence="10">DXPS</shortName>
    </alternativeName>
</protein>
<keyword evidence="5 10" id="KW-0479">Metal-binding</keyword>
<dbReference type="InterPro" id="IPR020826">
    <property type="entry name" value="Transketolase_BS"/>
</dbReference>
<keyword evidence="9 10" id="KW-0414">Isoprene biosynthesis</keyword>
<dbReference type="InterPro" id="IPR009014">
    <property type="entry name" value="Transketo_C/PFOR_II"/>
</dbReference>
<dbReference type="Gene3D" id="3.40.50.970">
    <property type="match status" value="2"/>
</dbReference>
<dbReference type="GO" id="GO:0005829">
    <property type="term" value="C:cytosol"/>
    <property type="evidence" value="ECO:0007669"/>
    <property type="project" value="TreeGrafter"/>
</dbReference>
<dbReference type="SMART" id="SM00861">
    <property type="entry name" value="Transket_pyr"/>
    <property type="match status" value="1"/>
</dbReference>
<dbReference type="InterPro" id="IPR005477">
    <property type="entry name" value="Dxylulose-5-P_synthase"/>
</dbReference>
<dbReference type="Proteomes" id="UP000195437">
    <property type="component" value="Chromosome"/>
</dbReference>
<dbReference type="EC" id="2.2.1.7" evidence="10"/>
<keyword evidence="6 10" id="KW-0460">Magnesium</keyword>
<evidence type="ECO:0000256" key="3">
    <source>
        <dbReference type="ARBA" id="ARBA00011738"/>
    </source>
</evidence>
<dbReference type="OrthoDB" id="9803371at2"/>
<dbReference type="PANTHER" id="PTHR43322">
    <property type="entry name" value="1-D-DEOXYXYLULOSE 5-PHOSPHATE SYNTHASE-RELATED"/>
    <property type="match status" value="1"/>
</dbReference>
<evidence type="ECO:0000313" key="13">
    <source>
        <dbReference type="Proteomes" id="UP000195437"/>
    </source>
</evidence>
<feature type="binding site" evidence="10">
    <location>
        <position position="173"/>
    </location>
    <ligand>
        <name>Mg(2+)</name>
        <dbReference type="ChEBI" id="CHEBI:18420"/>
    </ligand>
</feature>
<dbReference type="SUPFAM" id="SSF52518">
    <property type="entry name" value="Thiamin diphosphate-binding fold (THDP-binding)"/>
    <property type="match status" value="2"/>
</dbReference>
<dbReference type="Pfam" id="PF02779">
    <property type="entry name" value="Transket_pyr"/>
    <property type="match status" value="1"/>
</dbReference>
<feature type="binding site" evidence="10">
    <location>
        <begin position="145"/>
        <end position="146"/>
    </location>
    <ligand>
        <name>thiamine diphosphate</name>
        <dbReference type="ChEBI" id="CHEBI:58937"/>
    </ligand>
</feature>
<dbReference type="PROSITE" id="PS00801">
    <property type="entry name" value="TRANSKETOLASE_1"/>
    <property type="match status" value="1"/>
</dbReference>